<reference evidence="1 2" key="1">
    <citation type="submission" date="2012-12" db="EMBL/GenBank/DDBJ databases">
        <title>The Genome Sequence of Bacillus cereus VD133.</title>
        <authorList>
            <consortium name="The Broad Institute Genome Sequencing Platform"/>
            <consortium name="The Broad Institute Genome Sequencing Center for Infectious Disease"/>
            <person name="Feldgarden M."/>
            <person name="Van der Auwera G.A."/>
            <person name="Mahillon J."/>
            <person name="Duprez V."/>
            <person name="Timmery S."/>
            <person name="Mattelet C."/>
            <person name="Dierick K."/>
            <person name="Sun M."/>
            <person name="Yu Z."/>
            <person name="Zhu L."/>
            <person name="Hu X."/>
            <person name="Shank E.B."/>
            <person name="Swiecicka I."/>
            <person name="Hansen B.M."/>
            <person name="Andrup L."/>
            <person name="Walker B."/>
            <person name="Young S.K."/>
            <person name="Zeng Q."/>
            <person name="Gargeya S."/>
            <person name="Fitzgerald M."/>
            <person name="Haas B."/>
            <person name="Abouelleil A."/>
            <person name="Alvarado L."/>
            <person name="Arachchi H.M."/>
            <person name="Berlin A.M."/>
            <person name="Chapman S.B."/>
            <person name="Dewar J."/>
            <person name="Goldberg J."/>
            <person name="Griggs A."/>
            <person name="Gujja S."/>
            <person name="Hansen M."/>
            <person name="Howarth C."/>
            <person name="Imamovic A."/>
            <person name="Larimer J."/>
            <person name="McCowan C."/>
            <person name="Murphy C."/>
            <person name="Neiman D."/>
            <person name="Pearson M."/>
            <person name="Priest M."/>
            <person name="Roberts A."/>
            <person name="Saif S."/>
            <person name="Shea T."/>
            <person name="Sisk P."/>
            <person name="Sykes S."/>
            <person name="Wortman J."/>
            <person name="Nusbaum C."/>
            <person name="Birren B."/>
        </authorList>
    </citation>
    <scope>NUCLEOTIDE SEQUENCE [LARGE SCALE GENOMIC DNA]</scope>
    <source>
        <strain evidence="1 2">VD133</strain>
    </source>
</reference>
<name>A0A9W5UZU3_BACCE</name>
<sequence>MSHLYKTAHQTEIQHLLQKLNLPLYYSKPVMNQLVHLVEGFLAHGFSGTLTDIHRESCHSRNRRTLSHFLTHGKWDEHHLLLYTKPYLPKNATNSYITQFCTISEFINSNIFLVI</sequence>
<dbReference type="RefSeq" id="WP_016111885.1">
    <property type="nucleotide sequence ID" value="NZ_KB976193.1"/>
</dbReference>
<evidence type="ECO:0000313" key="1">
    <source>
        <dbReference type="EMBL" id="EOO27159.1"/>
    </source>
</evidence>
<evidence type="ECO:0000313" key="2">
    <source>
        <dbReference type="Proteomes" id="UP000014018"/>
    </source>
</evidence>
<comment type="caution">
    <text evidence="1">The sequence shown here is derived from an EMBL/GenBank/DDBJ whole genome shotgun (WGS) entry which is preliminary data.</text>
</comment>
<dbReference type="AlphaFoldDB" id="A0A9W5UZU3"/>
<accession>A0A9W5UZU3</accession>
<proteinExistence type="predicted"/>
<organism evidence="1 2">
    <name type="scientific">Bacillus cereus VD133</name>
    <dbReference type="NCBI Taxonomy" id="1053233"/>
    <lineage>
        <taxon>Bacteria</taxon>
        <taxon>Bacillati</taxon>
        <taxon>Bacillota</taxon>
        <taxon>Bacilli</taxon>
        <taxon>Bacillales</taxon>
        <taxon>Bacillaceae</taxon>
        <taxon>Bacillus</taxon>
        <taxon>Bacillus cereus group</taxon>
    </lineage>
</organism>
<protein>
    <submittedName>
        <fullName evidence="1">Uncharacterized protein</fullName>
    </submittedName>
</protein>
<dbReference type="EMBL" id="AHFB01000112">
    <property type="protein sequence ID" value="EOO27159.1"/>
    <property type="molecule type" value="Genomic_DNA"/>
</dbReference>
<dbReference type="Proteomes" id="UP000014018">
    <property type="component" value="Unassembled WGS sequence"/>
</dbReference>
<gene>
    <name evidence="1" type="ORF">IIU_05934</name>
</gene>